<evidence type="ECO:0000259" key="3">
    <source>
        <dbReference type="Pfam" id="PF22905"/>
    </source>
</evidence>
<evidence type="ECO:0000313" key="5">
    <source>
        <dbReference type="EMBL" id="VFK45027.1"/>
    </source>
</evidence>
<keyword evidence="1" id="KW-0677">Repeat</keyword>
<dbReference type="Pfam" id="PF05593">
    <property type="entry name" value="RHS_repeat"/>
    <property type="match status" value="1"/>
</dbReference>
<dbReference type="InterPro" id="IPR054469">
    <property type="entry name" value="Pred_hydrolase_N"/>
</dbReference>
<sequence>MDGGRKKLLSDTETRYGHVTRHGGRVHSPRATRTVERSHDLDGSLLTTITTENDSFDAFGNVKRIKVTTRGAGETHVQISQNDYVNDEQRWILGRLTRSSVTHIAPDGGQITRNSGFSYDATTGLLTTETIEPNTALAQTTRYQYDRYGNKIAVTVSSPGQTDRTTRTQYDGSGRFPVRVTNALGHAETREHHPACGKPISLIGPNGLATRWEYDGLCRKARETRADGTETRWTYAWVGNDAPAHARYSLTETASGASPVTVWYDALNREVRKDTVGFDGRAIHQETQYNARGEITRQSLPHFAGETAHWVENAYDAIGRPATIARPAGRLTGQAKAITRYAYNGFTTTVTDPMGRRKTTRKDALGRIVRVEEEEGAWLTHEHDAIGNLVETNAGGLITRIGYDLRGNKVWMQDPDMGRWEYAYNAFGELISQTNAKGQTVAMEYDALGRMVRRQEPEGVTTWQYDSAERGVGKLISVQAPGGFLKEFAYDALGRPAASTSHADNQTFVVATRYDKFGRVGESERPGDFTVQHTYNASGYLESLRVPREQILDYDTAHLHTLYQNTREMAALLLDETTNYLEKAAEYRRKADVYKQLADQERLYARALALLEEAQAHMQANAEPGAVFAPINAARELIRPLAETALQAEAFPELAATLEGVAQDLATAAARGIEELDGKLAELERWGQELERIGEQMARMDHDPYHLYLWRAKARDAAGRLTGTLFGNGLSTDKLYDPATGELVSIESGFGTESPIRDLAYTYDLVDNVTARFDRVQNIQESFQYDRLDRLTAASVTRRIGSTSYQHTLIYSYDAQGNMTHNSAVGSYLYGGVGIGGPGPHAITRAGDQEIQYDANGSMTRAGDRAIAWTSFNKPKSFQRGGRTIGFDYGPDRAHYRKVGFTTEGNAQRTIYLGKLFEQETTDRASGDTVRRKHFLYADGQLVAIHIKTEQSGVPQPDETRYLHRDNLGSIDTITDGRGNIVERMSYEAFGQRRAGDWRSADDPLVGVVLPTFTNRGFTGHEHVDEMGLIHMNGRVYDPRLGRFLSADPNIQAPHSTQSYNRYSYVLNNPLKYTDPSGFFWKKALKAIKKAIRTGPQTKLVATIADELKVRKKMRVAMPLMYSKPVKEFSVNMNGRRRDYV</sequence>
<name>A0A450YTZ0_9GAMM</name>
<dbReference type="InterPro" id="IPR050708">
    <property type="entry name" value="T6SS_VgrG/RHS"/>
</dbReference>
<dbReference type="Pfam" id="PF25023">
    <property type="entry name" value="TEN_YD-shell"/>
    <property type="match status" value="1"/>
</dbReference>
<dbReference type="PANTHER" id="PTHR32305">
    <property type="match status" value="1"/>
</dbReference>
<feature type="domain" description="Teneurin-like YD-shell" evidence="4">
    <location>
        <begin position="777"/>
        <end position="1070"/>
    </location>
</feature>
<gene>
    <name evidence="5" type="ORF">BECKTC1821E_GA0114239_104216</name>
</gene>
<dbReference type="InterPro" id="IPR056823">
    <property type="entry name" value="TEN-like_YD-shell"/>
</dbReference>
<evidence type="ECO:0000256" key="1">
    <source>
        <dbReference type="ARBA" id="ARBA00022737"/>
    </source>
</evidence>
<dbReference type="InterPro" id="IPR006530">
    <property type="entry name" value="YD"/>
</dbReference>
<dbReference type="EMBL" id="CAADFT010000042">
    <property type="protein sequence ID" value="VFK45027.1"/>
    <property type="molecule type" value="Genomic_DNA"/>
</dbReference>
<feature type="domain" description="Predicted hydrolase N-terminal" evidence="3">
    <location>
        <begin position="606"/>
        <end position="702"/>
    </location>
</feature>
<feature type="compositionally biased region" description="Basic and acidic residues" evidence="2">
    <location>
        <begin position="1"/>
        <end position="16"/>
    </location>
</feature>
<dbReference type="NCBIfam" id="TIGR01643">
    <property type="entry name" value="YD_repeat_2x"/>
    <property type="match status" value="1"/>
</dbReference>
<organism evidence="5">
    <name type="scientific">Candidatus Kentrum sp. TC</name>
    <dbReference type="NCBI Taxonomy" id="2126339"/>
    <lineage>
        <taxon>Bacteria</taxon>
        <taxon>Pseudomonadati</taxon>
        <taxon>Pseudomonadota</taxon>
        <taxon>Gammaproteobacteria</taxon>
        <taxon>Candidatus Kentrum</taxon>
    </lineage>
</organism>
<reference evidence="5" key="1">
    <citation type="submission" date="2019-02" db="EMBL/GenBank/DDBJ databases">
        <authorList>
            <person name="Gruber-Vodicka R. H."/>
            <person name="Seah K. B. B."/>
        </authorList>
    </citation>
    <scope>NUCLEOTIDE SEQUENCE</scope>
    <source>
        <strain evidence="5">BECK_BZ125</strain>
    </source>
</reference>
<dbReference type="InterPro" id="IPR031325">
    <property type="entry name" value="RHS_repeat"/>
</dbReference>
<dbReference type="InterPro" id="IPR022385">
    <property type="entry name" value="Rhs_assc_core"/>
</dbReference>
<dbReference type="NCBIfam" id="TIGR03696">
    <property type="entry name" value="Rhs_assc_core"/>
    <property type="match status" value="1"/>
</dbReference>
<protein>
    <submittedName>
        <fullName evidence="5">RHS repeat-associated core domain-containing protein</fullName>
    </submittedName>
</protein>
<accession>A0A450YTZ0</accession>
<evidence type="ECO:0000259" key="4">
    <source>
        <dbReference type="Pfam" id="PF25023"/>
    </source>
</evidence>
<proteinExistence type="predicted"/>
<feature type="region of interest" description="Disordered" evidence="2">
    <location>
        <begin position="1"/>
        <end position="38"/>
    </location>
</feature>
<dbReference type="AlphaFoldDB" id="A0A450YTZ0"/>
<evidence type="ECO:0000256" key="2">
    <source>
        <dbReference type="SAM" id="MobiDB-lite"/>
    </source>
</evidence>
<feature type="compositionally biased region" description="Basic residues" evidence="2">
    <location>
        <begin position="18"/>
        <end position="30"/>
    </location>
</feature>
<dbReference type="PANTHER" id="PTHR32305:SF15">
    <property type="entry name" value="PROTEIN RHSA-RELATED"/>
    <property type="match status" value="1"/>
</dbReference>
<dbReference type="Gene3D" id="2.180.10.10">
    <property type="entry name" value="RHS repeat-associated core"/>
    <property type="match status" value="4"/>
</dbReference>
<dbReference type="Pfam" id="PF22905">
    <property type="entry name" value="Hydro_N_hd"/>
    <property type="match status" value="1"/>
</dbReference>